<gene>
    <name evidence="2" type="ORF">KCH_25280</name>
</gene>
<proteinExistence type="predicted"/>
<dbReference type="RefSeq" id="WP_035862413.1">
    <property type="nucleotide sequence ID" value="NZ_KK853997.1"/>
</dbReference>
<dbReference type="PROSITE" id="PS51746">
    <property type="entry name" value="PPM_2"/>
    <property type="match status" value="1"/>
</dbReference>
<keyword evidence="3" id="KW-1185">Reference proteome</keyword>
<dbReference type="SUPFAM" id="SSF81606">
    <property type="entry name" value="PP2C-like"/>
    <property type="match status" value="1"/>
</dbReference>
<dbReference type="OrthoDB" id="4215110at2"/>
<dbReference type="Gene3D" id="3.60.40.10">
    <property type="entry name" value="PPM-type phosphatase domain"/>
    <property type="match status" value="1"/>
</dbReference>
<accession>A0A066Z6D9</accession>
<organism evidence="2 3">
    <name type="scientific">Kitasatospora cheerisanensis KCTC 2395</name>
    <dbReference type="NCBI Taxonomy" id="1348663"/>
    <lineage>
        <taxon>Bacteria</taxon>
        <taxon>Bacillati</taxon>
        <taxon>Actinomycetota</taxon>
        <taxon>Actinomycetes</taxon>
        <taxon>Kitasatosporales</taxon>
        <taxon>Streptomycetaceae</taxon>
        <taxon>Kitasatospora</taxon>
    </lineage>
</organism>
<comment type="caution">
    <text evidence="2">The sequence shown here is derived from an EMBL/GenBank/DDBJ whole genome shotgun (WGS) entry which is preliminary data.</text>
</comment>
<evidence type="ECO:0000313" key="3">
    <source>
        <dbReference type="Proteomes" id="UP000027178"/>
    </source>
</evidence>
<evidence type="ECO:0000313" key="2">
    <source>
        <dbReference type="EMBL" id="KDN85700.1"/>
    </source>
</evidence>
<dbReference type="CDD" id="cd00143">
    <property type="entry name" value="PP2Cc"/>
    <property type="match status" value="1"/>
</dbReference>
<dbReference type="PATRIC" id="fig|1348663.4.peg.2446"/>
<dbReference type="Proteomes" id="UP000027178">
    <property type="component" value="Unassembled WGS sequence"/>
</dbReference>
<dbReference type="InterPro" id="IPR001932">
    <property type="entry name" value="PPM-type_phosphatase-like_dom"/>
</dbReference>
<sequence>MKKEHFAYVIDPDGGDDTITCWDPADSPARIRLDAHQLVANLGAGYNSHRLGRYVVHHGNPPYVEEVNHYAGQLWTGLAGGGPVPVLRGTVLVTGRKLRDGTHRLLGLPEIEHLAALAQEPTQWLEPEGLVVSAAQAQGDRARQCDAFAVHRDQGTGIWAFAVCDGIGDSQDTADFVQHFTPRLAKAAATLQRPEKAIEAIREEVEPWQRQRGVGEDVSSTAVVVTWHEQRRRTSIAWAGDSRAYMLKGGEQGRLLTVDHNLAQQHRAAGGLVGPYDHNRLTSDLSWGEIGTLTQHRKLDRLLLCTDGAYFPLGDGKGPDLPQTADYYDRNYVDRYWAKSAAGWVVSRAVERHRAGEGGPADNATVLVIAFPDR</sequence>
<dbReference type="HOGENOM" id="CLU_739228_0_0_11"/>
<dbReference type="InterPro" id="IPR015655">
    <property type="entry name" value="PP2C"/>
</dbReference>
<dbReference type="Pfam" id="PF00481">
    <property type="entry name" value="PP2C"/>
    <property type="match status" value="1"/>
</dbReference>
<protein>
    <recommendedName>
        <fullName evidence="1">PPM-type phosphatase domain-containing protein</fullName>
    </recommendedName>
</protein>
<reference evidence="2 3" key="1">
    <citation type="submission" date="2014-05" db="EMBL/GenBank/DDBJ databases">
        <title>Draft Genome Sequence of Kitasatospora cheerisanensis KCTC 2395.</title>
        <authorList>
            <person name="Nam D.H."/>
        </authorList>
    </citation>
    <scope>NUCLEOTIDE SEQUENCE [LARGE SCALE GENOMIC DNA]</scope>
    <source>
        <strain evidence="2 3">KCTC 2395</strain>
    </source>
</reference>
<dbReference type="EMBL" id="JNBY01000079">
    <property type="protein sequence ID" value="KDN85700.1"/>
    <property type="molecule type" value="Genomic_DNA"/>
</dbReference>
<dbReference type="AlphaFoldDB" id="A0A066Z6D9"/>
<dbReference type="GO" id="GO:0004722">
    <property type="term" value="F:protein serine/threonine phosphatase activity"/>
    <property type="evidence" value="ECO:0007669"/>
    <property type="project" value="InterPro"/>
</dbReference>
<evidence type="ECO:0000259" key="1">
    <source>
        <dbReference type="PROSITE" id="PS51746"/>
    </source>
</evidence>
<dbReference type="SMART" id="SM00331">
    <property type="entry name" value="PP2C_SIG"/>
    <property type="match status" value="1"/>
</dbReference>
<dbReference type="InterPro" id="IPR036457">
    <property type="entry name" value="PPM-type-like_dom_sf"/>
</dbReference>
<feature type="domain" description="PPM-type phosphatase" evidence="1">
    <location>
        <begin position="131"/>
        <end position="371"/>
    </location>
</feature>
<dbReference type="PANTHER" id="PTHR47992">
    <property type="entry name" value="PROTEIN PHOSPHATASE"/>
    <property type="match status" value="1"/>
</dbReference>
<name>A0A066Z6D9_9ACTN</name>
<dbReference type="SMART" id="SM00332">
    <property type="entry name" value="PP2Cc"/>
    <property type="match status" value="1"/>
</dbReference>